<evidence type="ECO:0000256" key="12">
    <source>
        <dbReference type="ARBA" id="ARBA00025614"/>
    </source>
</evidence>
<dbReference type="InterPro" id="IPR002146">
    <property type="entry name" value="ATP_synth_b/b'su_bac/chlpt"/>
</dbReference>
<keyword evidence="6 15" id="KW-0375">Hydrogen ion transport</keyword>
<dbReference type="HOGENOM" id="CLU_079215_4_1_10"/>
<dbReference type="eggNOG" id="COG0711">
    <property type="taxonomic scope" value="Bacteria"/>
</dbReference>
<evidence type="ECO:0000256" key="15">
    <source>
        <dbReference type="HAMAP-Rule" id="MF_01398"/>
    </source>
</evidence>
<dbReference type="InterPro" id="IPR050059">
    <property type="entry name" value="ATP_synthase_B_chain"/>
</dbReference>
<evidence type="ECO:0000256" key="6">
    <source>
        <dbReference type="ARBA" id="ARBA00022781"/>
    </source>
</evidence>
<comment type="similarity">
    <text evidence="1 15 16">Belongs to the ATPase B chain family.</text>
</comment>
<dbReference type="STRING" id="760192.Halhy_3257"/>
<dbReference type="GO" id="GO:0005886">
    <property type="term" value="C:plasma membrane"/>
    <property type="evidence" value="ECO:0007669"/>
    <property type="project" value="UniProtKB-SubCell"/>
</dbReference>
<evidence type="ECO:0000256" key="3">
    <source>
        <dbReference type="ARBA" id="ARBA00022475"/>
    </source>
</evidence>
<sequence>MTQFVFFGGFSVMQPDPGLIFWTSVIFLLIWFVLGRTAFGPIQNALKKRDADIQHALDEAKRAREEIGKMQSQNELLLREAQEQRTAILKEAKEIREATIKRAEEEAKAKVKAMLAEAKTDIEHMSLELKTSIKNELGNMALDIAEKLVRKELKSNTENVELAQKLVQEIKFN</sequence>
<dbReference type="GO" id="GO:0045259">
    <property type="term" value="C:proton-transporting ATP synthase complex"/>
    <property type="evidence" value="ECO:0007669"/>
    <property type="project" value="UniProtKB-KW"/>
</dbReference>
<evidence type="ECO:0000256" key="5">
    <source>
        <dbReference type="ARBA" id="ARBA00022692"/>
    </source>
</evidence>
<keyword evidence="19" id="KW-1185">Reference proteome</keyword>
<comment type="subunit">
    <text evidence="13">F-type ATPases have 2 components, F(1) - the catalytic core - and F(0) - the membrane proton channel. F(1) has five subunits: alpha(3), beta(3), gamma(1), delta(1), epsilon(1). F(0) has four main subunits: a(1), b(2) and c(10-14). The alpha and beta chains form an alternating ring which encloses part of the gamma chain. F(1) is attached to F(0) by a central stalk formed by the gamma and epsilon chains, while a peripheral stalk is formed by the delta and b chains.</text>
</comment>
<dbReference type="RefSeq" id="WP_013765657.1">
    <property type="nucleotide sequence ID" value="NC_015510.1"/>
</dbReference>
<keyword evidence="3 15" id="KW-1003">Cell membrane</keyword>
<evidence type="ECO:0000256" key="8">
    <source>
        <dbReference type="ARBA" id="ARBA00023065"/>
    </source>
</evidence>
<evidence type="ECO:0000256" key="11">
    <source>
        <dbReference type="ARBA" id="ARBA00025198"/>
    </source>
</evidence>
<evidence type="ECO:0000256" key="17">
    <source>
        <dbReference type="SAM" id="Coils"/>
    </source>
</evidence>
<dbReference type="GO" id="GO:0012505">
    <property type="term" value="C:endomembrane system"/>
    <property type="evidence" value="ECO:0007669"/>
    <property type="project" value="UniProtKB-SubCell"/>
</dbReference>
<reference key="2">
    <citation type="submission" date="2011-04" db="EMBL/GenBank/DDBJ databases">
        <title>Complete sequence of chromosome of Haliscomenobacter hydrossis DSM 1100.</title>
        <authorList>
            <consortium name="US DOE Joint Genome Institute (JGI-PGF)"/>
            <person name="Lucas S."/>
            <person name="Han J."/>
            <person name="Lapidus A."/>
            <person name="Bruce D."/>
            <person name="Goodwin L."/>
            <person name="Pitluck S."/>
            <person name="Peters L."/>
            <person name="Kyrpides N."/>
            <person name="Mavromatis K."/>
            <person name="Ivanova N."/>
            <person name="Ovchinnikova G."/>
            <person name="Pagani I."/>
            <person name="Daligault H."/>
            <person name="Detter J.C."/>
            <person name="Han C."/>
            <person name="Land M."/>
            <person name="Hauser L."/>
            <person name="Markowitz V."/>
            <person name="Cheng J.-F."/>
            <person name="Hugenholtz P."/>
            <person name="Woyke T."/>
            <person name="Wu D."/>
            <person name="Verbarg S."/>
            <person name="Frueling A."/>
            <person name="Brambilla E."/>
            <person name="Klenk H.-P."/>
            <person name="Eisen J.A."/>
        </authorList>
    </citation>
    <scope>NUCLEOTIDE SEQUENCE</scope>
    <source>
        <strain>DSM 1100</strain>
    </source>
</reference>
<evidence type="ECO:0000256" key="10">
    <source>
        <dbReference type="ARBA" id="ARBA00023310"/>
    </source>
</evidence>
<evidence type="ECO:0000256" key="4">
    <source>
        <dbReference type="ARBA" id="ARBA00022547"/>
    </source>
</evidence>
<dbReference type="HAMAP" id="MF_01398">
    <property type="entry name" value="ATP_synth_b_bprime"/>
    <property type="match status" value="1"/>
</dbReference>
<dbReference type="NCBIfam" id="TIGR01144">
    <property type="entry name" value="ATP_synt_b"/>
    <property type="match status" value="1"/>
</dbReference>
<dbReference type="Pfam" id="PF00430">
    <property type="entry name" value="ATP-synt_B"/>
    <property type="match status" value="1"/>
</dbReference>
<dbReference type="AlphaFoldDB" id="F4KS29"/>
<keyword evidence="7 15" id="KW-1133">Transmembrane helix</keyword>
<keyword evidence="2 15" id="KW-0813">Transport</keyword>
<evidence type="ECO:0000313" key="19">
    <source>
        <dbReference type="Proteomes" id="UP000008461"/>
    </source>
</evidence>
<keyword evidence="15" id="KW-0997">Cell inner membrane</keyword>
<dbReference type="EMBL" id="CP002691">
    <property type="protein sequence ID" value="AEE51116.1"/>
    <property type="molecule type" value="Genomic_DNA"/>
</dbReference>
<organism evidence="18 19">
    <name type="scientific">Haliscomenobacter hydrossis (strain ATCC 27775 / DSM 1100 / LMG 10767 / O)</name>
    <dbReference type="NCBI Taxonomy" id="760192"/>
    <lineage>
        <taxon>Bacteria</taxon>
        <taxon>Pseudomonadati</taxon>
        <taxon>Bacteroidota</taxon>
        <taxon>Saprospiria</taxon>
        <taxon>Saprospirales</taxon>
        <taxon>Haliscomenobacteraceae</taxon>
        <taxon>Haliscomenobacter</taxon>
    </lineage>
</organism>
<keyword evidence="5 15" id="KW-0812">Transmembrane</keyword>
<dbReference type="KEGG" id="hhy:Halhy_3257"/>
<name>F4KS29_HALH1</name>
<keyword evidence="10 15" id="KW-0066">ATP synthesis</keyword>
<keyword evidence="8 15" id="KW-0406">Ion transport</keyword>
<comment type="function">
    <text evidence="11 15">F(1)F(0) ATP synthase produces ATP from ADP in the presence of a proton or sodium gradient. F-type ATPases consist of two structural domains, F(1) containing the extramembraneous catalytic core and F(0) containing the membrane proton channel, linked together by a central stalk and a peripheral stalk. During catalysis, ATP synthesis in the catalytic domain of F(1) is coupled via a rotary mechanism of the central stalk subunits to proton translocation.</text>
</comment>
<dbReference type="OrthoDB" id="9795289at2"/>
<accession>F4KS29</accession>
<comment type="subcellular location">
    <subcellularLocation>
        <location evidence="15">Cell inner membrane</location>
        <topology evidence="15">Single-pass membrane protein</topology>
    </subcellularLocation>
    <subcellularLocation>
        <location evidence="14">Endomembrane system</location>
        <topology evidence="14">Single-pass membrane protein</topology>
    </subcellularLocation>
</comment>
<feature type="transmembrane region" description="Helical" evidence="15">
    <location>
        <begin position="20"/>
        <end position="39"/>
    </location>
</feature>
<dbReference type="InterPro" id="IPR005864">
    <property type="entry name" value="ATP_synth_F0_bsu_bac"/>
</dbReference>
<evidence type="ECO:0000313" key="18">
    <source>
        <dbReference type="EMBL" id="AEE51116.1"/>
    </source>
</evidence>
<keyword evidence="4 15" id="KW-0138">CF(0)</keyword>
<feature type="coiled-coil region" evidence="17">
    <location>
        <begin position="46"/>
        <end position="121"/>
    </location>
</feature>
<keyword evidence="9 15" id="KW-0472">Membrane</keyword>
<gene>
    <name evidence="15" type="primary">atpF</name>
    <name evidence="18" type="ordered locus">Halhy_3257</name>
</gene>
<dbReference type="PANTHER" id="PTHR33445:SF1">
    <property type="entry name" value="ATP SYNTHASE SUBUNIT B"/>
    <property type="match status" value="1"/>
</dbReference>
<dbReference type="GO" id="GO:0046961">
    <property type="term" value="F:proton-transporting ATPase activity, rotational mechanism"/>
    <property type="evidence" value="ECO:0007669"/>
    <property type="project" value="TreeGrafter"/>
</dbReference>
<keyword evidence="17" id="KW-0175">Coiled coil</keyword>
<evidence type="ECO:0000256" key="2">
    <source>
        <dbReference type="ARBA" id="ARBA00022448"/>
    </source>
</evidence>
<evidence type="ECO:0000256" key="9">
    <source>
        <dbReference type="ARBA" id="ARBA00023136"/>
    </source>
</evidence>
<evidence type="ECO:0000256" key="14">
    <source>
        <dbReference type="ARBA" id="ARBA00037847"/>
    </source>
</evidence>
<dbReference type="GO" id="GO:0046933">
    <property type="term" value="F:proton-transporting ATP synthase activity, rotational mechanism"/>
    <property type="evidence" value="ECO:0007669"/>
    <property type="project" value="UniProtKB-UniRule"/>
</dbReference>
<dbReference type="PANTHER" id="PTHR33445">
    <property type="entry name" value="ATP SYNTHASE SUBUNIT B', CHLOROPLASTIC"/>
    <property type="match status" value="1"/>
</dbReference>
<evidence type="ECO:0000256" key="1">
    <source>
        <dbReference type="ARBA" id="ARBA00005513"/>
    </source>
</evidence>
<evidence type="ECO:0000256" key="13">
    <source>
        <dbReference type="ARBA" id="ARBA00026054"/>
    </source>
</evidence>
<comment type="function">
    <text evidence="12">Component of the F(0) channel, it forms part of the peripheral stalk, linking F(1) to F(0). The b'-subunit is a diverged and duplicated form of b found in plants and photosynthetic bacteria.</text>
</comment>
<proteinExistence type="inferred from homology"/>
<dbReference type="Proteomes" id="UP000008461">
    <property type="component" value="Chromosome"/>
</dbReference>
<protein>
    <recommendedName>
        <fullName evidence="15">ATP synthase subunit b</fullName>
    </recommendedName>
    <alternativeName>
        <fullName evidence="15">ATP synthase F(0) sector subunit b</fullName>
    </alternativeName>
    <alternativeName>
        <fullName evidence="15">ATPase subunit I</fullName>
    </alternativeName>
    <alternativeName>
        <fullName evidence="15">F-type ATPase subunit b</fullName>
        <shortName evidence="15">F-ATPase subunit b</shortName>
    </alternativeName>
</protein>
<dbReference type="CDD" id="cd06503">
    <property type="entry name" value="ATP-synt_Fo_b"/>
    <property type="match status" value="1"/>
</dbReference>
<reference evidence="18 19" key="1">
    <citation type="journal article" date="2011" name="Stand. Genomic Sci.">
        <title>Complete genome sequence of Haliscomenobacter hydrossis type strain (O).</title>
        <authorList>
            <consortium name="US DOE Joint Genome Institute (JGI-PGF)"/>
            <person name="Daligault H."/>
            <person name="Lapidus A."/>
            <person name="Zeytun A."/>
            <person name="Nolan M."/>
            <person name="Lucas S."/>
            <person name="Del Rio T.G."/>
            <person name="Tice H."/>
            <person name="Cheng J.F."/>
            <person name="Tapia R."/>
            <person name="Han C."/>
            <person name="Goodwin L."/>
            <person name="Pitluck S."/>
            <person name="Liolios K."/>
            <person name="Pagani I."/>
            <person name="Ivanova N."/>
            <person name="Huntemann M."/>
            <person name="Mavromatis K."/>
            <person name="Mikhailova N."/>
            <person name="Pati A."/>
            <person name="Chen A."/>
            <person name="Palaniappan K."/>
            <person name="Land M."/>
            <person name="Hauser L."/>
            <person name="Brambilla E.M."/>
            <person name="Rohde M."/>
            <person name="Verbarg S."/>
            <person name="Goker M."/>
            <person name="Bristow J."/>
            <person name="Eisen J.A."/>
            <person name="Markowitz V."/>
            <person name="Hugenholtz P."/>
            <person name="Kyrpides N.C."/>
            <person name="Klenk H.P."/>
            <person name="Woyke T."/>
        </authorList>
    </citation>
    <scope>NUCLEOTIDE SEQUENCE [LARGE SCALE GENOMIC DNA]</scope>
    <source>
        <strain evidence="19">ATCC 27775 / DSM 1100 / LMG 10767 / O</strain>
    </source>
</reference>
<comment type="subunit">
    <text evidence="15">F-type ATPases have 2 components, F(1) - the catalytic core - and F(0) - the membrane proton channel. F(1) has five subunits: alpha(3), beta(3), gamma(1), delta(1), epsilon(1). F(0) has three main subunits: a(1), b(2) and c(10-14). The alpha and beta chains form an alternating ring which encloses part of the gamma chain. F(1) is attached to F(0) by a central stalk formed by the gamma and epsilon chains, while a peripheral stalk is formed by the delta and b chains.</text>
</comment>
<evidence type="ECO:0000256" key="16">
    <source>
        <dbReference type="RuleBase" id="RU003848"/>
    </source>
</evidence>
<evidence type="ECO:0000256" key="7">
    <source>
        <dbReference type="ARBA" id="ARBA00022989"/>
    </source>
</evidence>